<keyword evidence="6" id="KW-0067">ATP-binding</keyword>
<name>A0A9P8T7E4_9ASCO</name>
<dbReference type="OrthoDB" id="295033at2759"/>
<dbReference type="InterPro" id="IPR007861">
    <property type="entry name" value="DNA_mismatch_repair_MutS_clamp"/>
</dbReference>
<dbReference type="PROSITE" id="PS00486">
    <property type="entry name" value="DNA_MISMATCH_REPAIR_2"/>
    <property type="match status" value="1"/>
</dbReference>
<gene>
    <name evidence="14" type="ORF">WICMUC_005159</name>
</gene>
<dbReference type="CDD" id="cd03285">
    <property type="entry name" value="ABC_MSH2_euk"/>
    <property type="match status" value="1"/>
</dbReference>
<reference evidence="14" key="2">
    <citation type="submission" date="2021-01" db="EMBL/GenBank/DDBJ databases">
        <authorList>
            <person name="Schikora-Tamarit M.A."/>
        </authorList>
    </citation>
    <scope>NUCLEOTIDE SEQUENCE</scope>
    <source>
        <strain evidence="14">CBS6341</strain>
    </source>
</reference>
<feature type="domain" description="DNA mismatch repair proteins mutS family" evidence="13">
    <location>
        <begin position="736"/>
        <end position="752"/>
    </location>
</feature>
<dbReference type="InterPro" id="IPR045076">
    <property type="entry name" value="MutS"/>
</dbReference>
<dbReference type="PIRSF" id="PIRSF005813">
    <property type="entry name" value="MSH2"/>
    <property type="match status" value="1"/>
</dbReference>
<keyword evidence="15" id="KW-1185">Reference proteome</keyword>
<sequence length="932" mass="105685">MSTRPELKFSDNTDERSFYRKFSNLPEKSSQTLRIIDKGEYYSCFTDDARFIANLIFKTTSVLKESNQGVIYLTLSQANLTQLLNELLINSNGYKFEIYDKNLELIKFASPGNIEAIEDLINSSSITQSMVIIALKIQNKSDGKIIGFSCIDTNSKNVIVSEFVDNELYSNLESLLIQVDAKEVLIPSPSSDQDPDYLKLIGVIDRCNCTITEVKSSDFNNKDIEQDLIRLLDNELALSIGDISLNTNGLSSCSAILRYLELLSNEANFGKFQLKEHHLNQFMKLDSSAVRALNIFGTSKNNNTSKNSNLFDLLNHCKSIGGSRLLNQWLKQPLVHIEEIESRQSLVEIMINDTQLRTTLQDELLVSIPDIRKLNKKLLKNTYSNLEDVVRIYQFLIKIPDIIEVLENKYNEIEDEDIKLLIELTWLGPLKELFTPLTKLQELVETTVDLESLDRHQFIIKPDYDEKLQEYRIKLDDLKYTIENIHQEIADELGLDAEKKLKLENHQIHGWCLRLTRTEERAIRGQKKFIELQTVKAGVFFTTSQLRNTSSESLELQKAYNKQQSSLVKEIIAITSTYSPVLEKLSLVLSNLDVIIAFAHVSSYAPVPYTKPKLYSIDDPNGKVELLESRHPCVEMQDDVQFISNDFKLKRDDEEFLIITGPNMGGKSTYIRQLGTISLLAQIGCFIPANEGAELTIFDSILSRVGAGDSQLKGVSTFMVEMLETSSILKSATKNSLIIIDELGRGTSTYDGFGLAWAISEHIAKNLKCFTLFATHFHELTKLSESLPNVSNLHVVAHVEDNQNVTSQDNITLLYKVEPGISDQSFGIHVAEVVKFPNKLISMAKRKAAELEEFNDNLSDEYTKDKKTKCSKEEIVQGSEVLKNILKTWRKTIKENEFNPQDAVESLQKLVKEDFKAEVSSSAYIQEILSTL</sequence>
<evidence type="ECO:0000256" key="5">
    <source>
        <dbReference type="ARBA" id="ARBA00022763"/>
    </source>
</evidence>
<evidence type="ECO:0000256" key="6">
    <source>
        <dbReference type="ARBA" id="ARBA00022840"/>
    </source>
</evidence>
<comment type="subcellular location">
    <subcellularLocation>
        <location evidence="1">Nucleus</location>
    </subcellularLocation>
</comment>
<evidence type="ECO:0000256" key="1">
    <source>
        <dbReference type="ARBA" id="ARBA00004123"/>
    </source>
</evidence>
<comment type="function">
    <text evidence="12">Component of the post-replicative DNA mismatch repair system (MMR).</text>
</comment>
<evidence type="ECO:0000259" key="13">
    <source>
        <dbReference type="PROSITE" id="PS00486"/>
    </source>
</evidence>
<dbReference type="GO" id="GO:0140664">
    <property type="term" value="F:ATP-dependent DNA damage sensor activity"/>
    <property type="evidence" value="ECO:0007669"/>
    <property type="project" value="InterPro"/>
</dbReference>
<dbReference type="Pfam" id="PF00488">
    <property type="entry name" value="MutS_V"/>
    <property type="match status" value="1"/>
</dbReference>
<dbReference type="AlphaFoldDB" id="A0A9P8T7E4"/>
<dbReference type="Gene3D" id="3.40.1170.10">
    <property type="entry name" value="DNA repair protein MutS, domain I"/>
    <property type="match status" value="1"/>
</dbReference>
<dbReference type="Gene3D" id="3.30.420.110">
    <property type="entry name" value="MutS, connector domain"/>
    <property type="match status" value="1"/>
</dbReference>
<dbReference type="Pfam" id="PF05192">
    <property type="entry name" value="MutS_III"/>
    <property type="match status" value="1"/>
</dbReference>
<evidence type="ECO:0000256" key="9">
    <source>
        <dbReference type="ARBA" id="ARBA00023242"/>
    </source>
</evidence>
<dbReference type="Gene3D" id="3.40.50.300">
    <property type="entry name" value="P-loop containing nucleotide triphosphate hydrolases"/>
    <property type="match status" value="1"/>
</dbReference>
<dbReference type="SMART" id="SM00533">
    <property type="entry name" value="MUTSd"/>
    <property type="match status" value="1"/>
</dbReference>
<keyword evidence="9" id="KW-0539">Nucleus</keyword>
<evidence type="ECO:0000256" key="2">
    <source>
        <dbReference type="ARBA" id="ARBA00006271"/>
    </source>
</evidence>
<dbReference type="PANTHER" id="PTHR11361:SF35">
    <property type="entry name" value="DNA MISMATCH REPAIR PROTEIN MSH2"/>
    <property type="match status" value="1"/>
</dbReference>
<dbReference type="InterPro" id="IPR036678">
    <property type="entry name" value="MutS_con_dom_sf"/>
</dbReference>
<dbReference type="GO" id="GO:0005524">
    <property type="term" value="F:ATP binding"/>
    <property type="evidence" value="ECO:0007669"/>
    <property type="project" value="UniProtKB-KW"/>
</dbReference>
<dbReference type="InterPro" id="IPR007860">
    <property type="entry name" value="DNA_mmatch_repair_MutS_con_dom"/>
</dbReference>
<dbReference type="Pfam" id="PF05188">
    <property type="entry name" value="MutS_II"/>
    <property type="match status" value="1"/>
</dbReference>
<dbReference type="InterPro" id="IPR011184">
    <property type="entry name" value="DNA_mismatch_repair_Msh2"/>
</dbReference>
<evidence type="ECO:0000256" key="12">
    <source>
        <dbReference type="RuleBase" id="RU003756"/>
    </source>
</evidence>
<dbReference type="InterPro" id="IPR007695">
    <property type="entry name" value="DNA_mismatch_repair_MutS-lik_N"/>
</dbReference>
<comment type="caution">
    <text evidence="14">The sequence shown here is derived from an EMBL/GenBank/DDBJ whole genome shotgun (WGS) entry which is preliminary data.</text>
</comment>
<organism evidence="14 15">
    <name type="scientific">Wickerhamomyces mucosus</name>
    <dbReference type="NCBI Taxonomy" id="1378264"/>
    <lineage>
        <taxon>Eukaryota</taxon>
        <taxon>Fungi</taxon>
        <taxon>Dikarya</taxon>
        <taxon>Ascomycota</taxon>
        <taxon>Saccharomycotina</taxon>
        <taxon>Saccharomycetes</taxon>
        <taxon>Phaffomycetales</taxon>
        <taxon>Wickerhamomycetaceae</taxon>
        <taxon>Wickerhamomyces</taxon>
    </lineage>
</organism>
<accession>A0A9P8T7E4</accession>
<keyword evidence="8 12" id="KW-0234">DNA repair</keyword>
<keyword evidence="4 12" id="KW-0547">Nucleotide-binding</keyword>
<dbReference type="Proteomes" id="UP000769528">
    <property type="component" value="Unassembled WGS sequence"/>
</dbReference>
<dbReference type="SUPFAM" id="SSF52540">
    <property type="entry name" value="P-loop containing nucleoside triphosphate hydrolases"/>
    <property type="match status" value="1"/>
</dbReference>
<dbReference type="InterPro" id="IPR000432">
    <property type="entry name" value="DNA_mismatch_repair_MutS_C"/>
</dbReference>
<evidence type="ECO:0000256" key="8">
    <source>
        <dbReference type="ARBA" id="ARBA00023204"/>
    </source>
</evidence>
<dbReference type="FunFam" id="1.10.1420.10:FF:000015">
    <property type="entry name" value="DNA mismatch repair protein Msh2"/>
    <property type="match status" value="1"/>
</dbReference>
<proteinExistence type="inferred from homology"/>
<dbReference type="GO" id="GO:0030983">
    <property type="term" value="F:mismatched DNA binding"/>
    <property type="evidence" value="ECO:0007669"/>
    <property type="project" value="InterPro"/>
</dbReference>
<dbReference type="Gene3D" id="1.10.1420.10">
    <property type="match status" value="2"/>
</dbReference>
<dbReference type="FunFam" id="3.40.50.300:FF:000925">
    <property type="entry name" value="DNA mismatch repair protein MSH2"/>
    <property type="match status" value="1"/>
</dbReference>
<evidence type="ECO:0000256" key="3">
    <source>
        <dbReference type="ARBA" id="ARBA00019549"/>
    </source>
</evidence>
<evidence type="ECO:0000313" key="14">
    <source>
        <dbReference type="EMBL" id="KAH3667881.1"/>
    </source>
</evidence>
<dbReference type="PANTHER" id="PTHR11361">
    <property type="entry name" value="DNA MISMATCH REPAIR PROTEIN MUTS FAMILY MEMBER"/>
    <property type="match status" value="1"/>
</dbReference>
<dbReference type="GO" id="GO:0006298">
    <property type="term" value="P:mismatch repair"/>
    <property type="evidence" value="ECO:0007669"/>
    <property type="project" value="InterPro"/>
</dbReference>
<reference evidence="14" key="1">
    <citation type="journal article" date="2021" name="Open Biol.">
        <title>Shared evolutionary footprints suggest mitochondrial oxidative damage underlies multiple complex I losses in fungi.</title>
        <authorList>
            <person name="Schikora-Tamarit M.A."/>
            <person name="Marcet-Houben M."/>
            <person name="Nosek J."/>
            <person name="Gabaldon T."/>
        </authorList>
    </citation>
    <scope>NUCLEOTIDE SEQUENCE</scope>
    <source>
        <strain evidence="14">CBS6341</strain>
    </source>
</reference>
<dbReference type="InterPro" id="IPR016151">
    <property type="entry name" value="DNA_mismatch_repair_MutS_N"/>
</dbReference>
<dbReference type="SMART" id="SM00534">
    <property type="entry name" value="MUTSac"/>
    <property type="match status" value="1"/>
</dbReference>
<dbReference type="InterPro" id="IPR036187">
    <property type="entry name" value="DNA_mismatch_repair_MutS_sf"/>
</dbReference>
<dbReference type="EMBL" id="JAEUBF010001375">
    <property type="protein sequence ID" value="KAH3667881.1"/>
    <property type="molecule type" value="Genomic_DNA"/>
</dbReference>
<dbReference type="SUPFAM" id="SSF48334">
    <property type="entry name" value="DNA repair protein MutS, domain III"/>
    <property type="match status" value="1"/>
</dbReference>
<dbReference type="GO" id="GO:0032301">
    <property type="term" value="C:MutSalpha complex"/>
    <property type="evidence" value="ECO:0007669"/>
    <property type="project" value="TreeGrafter"/>
</dbReference>
<dbReference type="Pfam" id="PF01624">
    <property type="entry name" value="MutS_I"/>
    <property type="match status" value="1"/>
</dbReference>
<evidence type="ECO:0000313" key="15">
    <source>
        <dbReference type="Proteomes" id="UP000769528"/>
    </source>
</evidence>
<protein>
    <recommendedName>
        <fullName evidence="11">DNA mismatch repair protein MSH2</fullName>
    </recommendedName>
    <alternativeName>
        <fullName evidence="3">DNA mismatch repair protein Msh2</fullName>
    </alternativeName>
</protein>
<keyword evidence="5 12" id="KW-0227">DNA damage</keyword>
<evidence type="ECO:0000256" key="10">
    <source>
        <dbReference type="ARBA" id="ARBA00064337"/>
    </source>
</evidence>
<dbReference type="GO" id="GO:0051053">
    <property type="term" value="P:negative regulation of DNA metabolic process"/>
    <property type="evidence" value="ECO:0007669"/>
    <property type="project" value="UniProtKB-ARBA"/>
</dbReference>
<dbReference type="FunFam" id="3.30.420.110:FF:000002">
    <property type="entry name" value="DNA mismatch repair protein"/>
    <property type="match status" value="1"/>
</dbReference>
<dbReference type="NCBIfam" id="NF003810">
    <property type="entry name" value="PRK05399.1"/>
    <property type="match status" value="1"/>
</dbReference>
<evidence type="ECO:0000256" key="4">
    <source>
        <dbReference type="ARBA" id="ARBA00022741"/>
    </source>
</evidence>
<evidence type="ECO:0000256" key="11">
    <source>
        <dbReference type="ARBA" id="ARBA00073545"/>
    </source>
</evidence>
<comment type="subunit">
    <text evidence="10">Heterodimer of msh2 and msh6.</text>
</comment>
<dbReference type="InterPro" id="IPR007696">
    <property type="entry name" value="DNA_mismatch_repair_MutS_core"/>
</dbReference>
<dbReference type="GO" id="GO:0006312">
    <property type="term" value="P:mitotic recombination"/>
    <property type="evidence" value="ECO:0007669"/>
    <property type="project" value="TreeGrafter"/>
</dbReference>
<keyword evidence="7 12" id="KW-0238">DNA-binding</keyword>
<dbReference type="InterPro" id="IPR027417">
    <property type="entry name" value="P-loop_NTPase"/>
</dbReference>
<evidence type="ECO:0000256" key="7">
    <source>
        <dbReference type="ARBA" id="ARBA00023125"/>
    </source>
</evidence>
<comment type="similarity">
    <text evidence="2 12">Belongs to the DNA mismatch repair MutS family.</text>
</comment>
<dbReference type="FunFam" id="1.10.1420.10:FF:000017">
    <property type="entry name" value="DNA mismatch repair protein Msh2"/>
    <property type="match status" value="1"/>
</dbReference>
<dbReference type="InterPro" id="IPR032642">
    <property type="entry name" value="Msh2_ATP-bd"/>
</dbReference>
<dbReference type="Pfam" id="PF05190">
    <property type="entry name" value="MutS_IV"/>
    <property type="match status" value="1"/>
</dbReference>